<dbReference type="SUPFAM" id="SSF53474">
    <property type="entry name" value="alpha/beta-Hydrolases"/>
    <property type="match status" value="1"/>
</dbReference>
<evidence type="ECO:0000313" key="1">
    <source>
        <dbReference type="EMBL" id="QDS97194.1"/>
    </source>
</evidence>
<dbReference type="KEGG" id="amob:HG15A2_04540"/>
<proteinExistence type="predicted"/>
<name>A0A517MQP5_9BACT</name>
<dbReference type="Proteomes" id="UP000319852">
    <property type="component" value="Chromosome"/>
</dbReference>
<dbReference type="Gene3D" id="3.40.50.1820">
    <property type="entry name" value="alpha/beta hydrolase"/>
    <property type="match status" value="1"/>
</dbReference>
<organism evidence="1 2">
    <name type="scientific">Adhaeretor mobilis</name>
    <dbReference type="NCBI Taxonomy" id="1930276"/>
    <lineage>
        <taxon>Bacteria</taxon>
        <taxon>Pseudomonadati</taxon>
        <taxon>Planctomycetota</taxon>
        <taxon>Planctomycetia</taxon>
        <taxon>Pirellulales</taxon>
        <taxon>Lacipirellulaceae</taxon>
        <taxon>Adhaeretor</taxon>
    </lineage>
</organism>
<evidence type="ECO:0008006" key="3">
    <source>
        <dbReference type="Google" id="ProtNLM"/>
    </source>
</evidence>
<protein>
    <recommendedName>
        <fullName evidence="3">Serine hydrolase FSH domain-containing protein</fullName>
    </recommendedName>
</protein>
<accession>A0A517MQP5</accession>
<dbReference type="InterPro" id="IPR029058">
    <property type="entry name" value="AB_hydrolase_fold"/>
</dbReference>
<keyword evidence="2" id="KW-1185">Reference proteome</keyword>
<dbReference type="AlphaFoldDB" id="A0A517MQP5"/>
<evidence type="ECO:0000313" key="2">
    <source>
        <dbReference type="Proteomes" id="UP000319852"/>
    </source>
</evidence>
<gene>
    <name evidence="1" type="ORF">HG15A2_04540</name>
</gene>
<reference evidence="1 2" key="1">
    <citation type="submission" date="2019-02" db="EMBL/GenBank/DDBJ databases">
        <title>Deep-cultivation of Planctomycetes and their phenomic and genomic characterization uncovers novel biology.</title>
        <authorList>
            <person name="Wiegand S."/>
            <person name="Jogler M."/>
            <person name="Boedeker C."/>
            <person name="Pinto D."/>
            <person name="Vollmers J."/>
            <person name="Rivas-Marin E."/>
            <person name="Kohn T."/>
            <person name="Peeters S.H."/>
            <person name="Heuer A."/>
            <person name="Rast P."/>
            <person name="Oberbeckmann S."/>
            <person name="Bunk B."/>
            <person name="Jeske O."/>
            <person name="Meyerdierks A."/>
            <person name="Storesund J.E."/>
            <person name="Kallscheuer N."/>
            <person name="Luecker S."/>
            <person name="Lage O.M."/>
            <person name="Pohl T."/>
            <person name="Merkel B.J."/>
            <person name="Hornburger P."/>
            <person name="Mueller R.-W."/>
            <person name="Bruemmer F."/>
            <person name="Labrenz M."/>
            <person name="Spormann A.M."/>
            <person name="Op den Camp H."/>
            <person name="Overmann J."/>
            <person name="Amann R."/>
            <person name="Jetten M.S.M."/>
            <person name="Mascher T."/>
            <person name="Medema M.H."/>
            <person name="Devos D.P."/>
            <person name="Kaster A.-K."/>
            <person name="Ovreas L."/>
            <person name="Rohde M."/>
            <person name="Galperin M.Y."/>
            <person name="Jogler C."/>
        </authorList>
    </citation>
    <scope>NUCLEOTIDE SEQUENCE [LARGE SCALE GENOMIC DNA]</scope>
    <source>
        <strain evidence="1 2">HG15A2</strain>
    </source>
</reference>
<sequence length="231" mass="25639">MKILVAYREEKMKKSKQRLNSKVLGPGRPVHADVFKLGPSTDRVVLLFGGSGISEEEYAERSETIIPVFDKLLQRLPESNTTFLHATAPYDVPFARFENEPAQAEVWNQHVVSELLQPWKDLPYWACGYSGGAALALNGIHDRKYCVGGAVFGADQVPPDFTCPAQWARPLLMYRGKFDPVCHDPRNRDVASRLNDQGQAEVIDLSAGHHRLADYACHDGVGHLLTLAAAM</sequence>
<dbReference type="EMBL" id="CP036263">
    <property type="protein sequence ID" value="QDS97194.1"/>
    <property type="molecule type" value="Genomic_DNA"/>
</dbReference>